<feature type="region of interest" description="Disordered" evidence="10">
    <location>
        <begin position="464"/>
        <end position="495"/>
    </location>
</feature>
<feature type="transmembrane region" description="Helical" evidence="11">
    <location>
        <begin position="234"/>
        <end position="253"/>
    </location>
</feature>
<dbReference type="PANTHER" id="PTHR24223">
    <property type="entry name" value="ATP-BINDING CASSETTE SUB-FAMILY C"/>
    <property type="match status" value="1"/>
</dbReference>
<dbReference type="InterPro" id="IPR011527">
    <property type="entry name" value="ABC1_TM_dom"/>
</dbReference>
<dbReference type="GO" id="GO:0140359">
    <property type="term" value="F:ABC-type transporter activity"/>
    <property type="evidence" value="ECO:0007669"/>
    <property type="project" value="InterPro"/>
</dbReference>
<dbReference type="Proteomes" id="UP000245699">
    <property type="component" value="Unassembled WGS sequence"/>
</dbReference>
<evidence type="ECO:0000313" key="15">
    <source>
        <dbReference type="Proteomes" id="UP000245699"/>
    </source>
</evidence>
<keyword evidence="4 11" id="KW-0812">Transmembrane</keyword>
<feature type="compositionally biased region" description="Basic and acidic residues" evidence="10">
    <location>
        <begin position="486"/>
        <end position="495"/>
    </location>
</feature>
<dbReference type="SUPFAM" id="SSF52540">
    <property type="entry name" value="P-loop containing nucleoside triphosphate hydrolases"/>
    <property type="match status" value="2"/>
</dbReference>
<feature type="domain" description="ABC transmembrane type-1" evidence="13">
    <location>
        <begin position="883"/>
        <end position="1159"/>
    </location>
</feature>
<evidence type="ECO:0000256" key="3">
    <source>
        <dbReference type="ARBA" id="ARBA00022448"/>
    </source>
</evidence>
<dbReference type="PROSITE" id="PS50893">
    <property type="entry name" value="ABC_TRANSPORTER_2"/>
    <property type="match status" value="2"/>
</dbReference>
<reference evidence="14 15" key="1">
    <citation type="journal article" date="2018" name="MBio">
        <title>Comparative Genomics Reveals the Core Gene Toolbox for the Fungus-Insect Symbiosis.</title>
        <authorList>
            <person name="Wang Y."/>
            <person name="Stata M."/>
            <person name="Wang W."/>
            <person name="Stajich J.E."/>
            <person name="White M.M."/>
            <person name="Moncalvo J.M."/>
        </authorList>
    </citation>
    <scope>NUCLEOTIDE SEQUENCE [LARGE SCALE GENOMIC DNA]</scope>
    <source>
        <strain evidence="14 15">AUS-77-4</strain>
    </source>
</reference>
<dbReference type="FunFam" id="3.40.50.300:FF:000163">
    <property type="entry name" value="Multidrug resistance-associated protein member 4"/>
    <property type="match status" value="1"/>
</dbReference>
<keyword evidence="5" id="KW-0677">Repeat</keyword>
<dbReference type="InterPro" id="IPR050173">
    <property type="entry name" value="ABC_transporter_C-like"/>
</dbReference>
<feature type="transmembrane region" description="Helical" evidence="11">
    <location>
        <begin position="877"/>
        <end position="899"/>
    </location>
</feature>
<feature type="domain" description="ABC transporter" evidence="12">
    <location>
        <begin position="488"/>
        <end position="744"/>
    </location>
</feature>
<feature type="compositionally biased region" description="Basic and acidic residues" evidence="10">
    <location>
        <begin position="825"/>
        <end position="849"/>
    </location>
</feature>
<dbReference type="InterPro" id="IPR036640">
    <property type="entry name" value="ABC1_TM_sf"/>
</dbReference>
<dbReference type="SMART" id="SM00382">
    <property type="entry name" value="AAA"/>
    <property type="match status" value="2"/>
</dbReference>
<keyword evidence="9 11" id="KW-0472">Membrane</keyword>
<evidence type="ECO:0000256" key="5">
    <source>
        <dbReference type="ARBA" id="ARBA00022737"/>
    </source>
</evidence>
<evidence type="ECO:0000256" key="1">
    <source>
        <dbReference type="ARBA" id="ARBA00004141"/>
    </source>
</evidence>
<feature type="transmembrane region" description="Helical" evidence="11">
    <location>
        <begin position="1107"/>
        <end position="1125"/>
    </location>
</feature>
<dbReference type="InterPro" id="IPR044746">
    <property type="entry name" value="ABCC_6TM_D1"/>
</dbReference>
<sequence length="1461" mass="163213">MSSSNPPVDKNLKPNGRLKGKPEATIWQEITFNWVSGLIWNYGRVPGKVTPDILSDLTSKDESANLSRKMEEAWEYETQIKRYSLWRVLLKVVGRDYIIAGLIGLVESFLKILQAVFLGHLITFFRNPNQKTSDGLVYAAVISVAVLISGSLHHYFFFGAVRAGFQARVGLIALLFRKALKTSLSSSKSTGEVINMISNDVQPFETGFIFFHYLWIGIIEIAIIFYFLWGYIGISSVVAIGLYSLVIPFQSYLSTLFTKIRGITVNFRDKRIKLTSDVLGGIEIVKLNTWEDPLKDKISETRDREYRSLRNAASFKGLNLSVFLISGQVVQMFTFITLWFIVVQGLGSNIGNVQNFSPQNIFPAVGLLAITKQTMTGFIPKALECFGEARISVKRITAFLLLPSAKPILEVEESVDSTDSNENGSNQSFSGGEKNKDLNTIISFKNASFMWRNNEAEEFAKKTLENKGTPKNQKHEKLTTIPTEAEIQKDKNDMDSPRGGHLVILKNINLDIKHGELHAIVGSVGSGKSSLCQAILDEMHLISGSKKLFIKPKQKLIPTETPETSQDGTNISGQMEVENDGNHSPVAYAAQSPWIFAGTVRENILFGKEYDSEWFNTVVNACSLNNDFKQFESGEFTVIGERGTNLSGGQRARVALARAIYQKADLYILDDPLSAVDPKVGRQLFDEVVCKLLKGKTVILATHQLQFISGCDKVSVMENGMIIESGRPDEINMLKVYNEDENNFESAGQSGIQTPYEQKDVIDPENLLDLNLDDSALKSLNLEHVPEFDRASVRSLLLDLNEVSEEVPETKKSIKRIIIEKKNTSNVHSEKPSSEKNNKESDKDKKGENDYVVGESEDMEIATTPLSTYFRFFRYGYSYPVIAFGLFLTLLQQGVMMGADYILARWSSIPPGSQHNVKYVYTYCILVIVSAIAALVSINFLMKIMLAASNGLLLSMLKSVIKSPLAFFQSQPQGRVLNRFSKDQSNIDELLPATILDTVLCVNQIIGAMIFVCMANIYLLITVPIVSGAFIWLRNIYMSTSRQVKRIESVTRSPVYATLSETLDGITTVRAFSAHKQVLDSFIESQNENSRAYFAFLGAARWLGIRLDFATSVFIAAAAFSMIAVRSKINPGLVALSMSYVLTLVGMVQWCVRQSIEVEIIFISVERNFAYTKLTPEESSEILDHTSPVPKEWPQNGQINVENLNLKYSSSAAPVLNNLTFNIKSGEKIGIVGRTGAGKSSLVSCFFRLAEPYPNGCITIDNINISNITLHDLRSNLSMIPQQPFLFEGTLRFNLDPWNSYSDEEIWNALEAAKLKTSIEKLPNLLESEVTENGKNFSTGERQLVSLCRAILANRQIVVMDEATANVDLFTDKQIQQSIHTHFKKATVLTIAHRLHTVIGEGYDRIIVLDHGKLVEIGEPHELLENRSSRLSQMVAETGPVMEEQLRKLAYNQFNMKQSQK</sequence>
<evidence type="ECO:0000313" key="14">
    <source>
        <dbReference type="EMBL" id="PVU91527.1"/>
    </source>
</evidence>
<feature type="transmembrane region" description="Helical" evidence="11">
    <location>
        <begin position="317"/>
        <end position="342"/>
    </location>
</feature>
<dbReference type="GO" id="GO:0005524">
    <property type="term" value="F:ATP binding"/>
    <property type="evidence" value="ECO:0007669"/>
    <property type="project" value="UniProtKB-KW"/>
</dbReference>
<feature type="domain" description="ABC transmembrane type-1" evidence="13">
    <location>
        <begin position="98"/>
        <end position="336"/>
    </location>
</feature>
<keyword evidence="3" id="KW-0813">Transport</keyword>
<feature type="region of interest" description="Disordered" evidence="10">
    <location>
        <begin position="412"/>
        <end position="434"/>
    </location>
</feature>
<gene>
    <name evidence="14" type="ORF">BB559_004083</name>
</gene>
<dbReference type="Pfam" id="PF00664">
    <property type="entry name" value="ABC_membrane"/>
    <property type="match status" value="2"/>
</dbReference>
<dbReference type="InterPro" id="IPR027417">
    <property type="entry name" value="P-loop_NTPase"/>
</dbReference>
<dbReference type="CDD" id="cd18579">
    <property type="entry name" value="ABC_6TM_ABCC_D1"/>
    <property type="match status" value="1"/>
</dbReference>
<evidence type="ECO:0000256" key="10">
    <source>
        <dbReference type="SAM" id="MobiDB-lite"/>
    </source>
</evidence>
<keyword evidence="8 11" id="KW-1133">Transmembrane helix</keyword>
<dbReference type="SUPFAM" id="SSF90123">
    <property type="entry name" value="ABC transporter transmembrane region"/>
    <property type="match status" value="2"/>
</dbReference>
<evidence type="ECO:0000256" key="7">
    <source>
        <dbReference type="ARBA" id="ARBA00022840"/>
    </source>
</evidence>
<dbReference type="FunFam" id="3.40.50.300:FF:000973">
    <property type="entry name" value="Multidrug resistance-associated protein 4"/>
    <property type="match status" value="1"/>
</dbReference>
<evidence type="ECO:0000256" key="8">
    <source>
        <dbReference type="ARBA" id="ARBA00022989"/>
    </source>
</evidence>
<proteinExistence type="inferred from homology"/>
<feature type="transmembrane region" description="Helical" evidence="11">
    <location>
        <begin position="920"/>
        <end position="942"/>
    </location>
</feature>
<evidence type="ECO:0000256" key="4">
    <source>
        <dbReference type="ARBA" id="ARBA00022692"/>
    </source>
</evidence>
<dbReference type="PROSITE" id="PS50929">
    <property type="entry name" value="ABC_TM1F"/>
    <property type="match status" value="2"/>
</dbReference>
<dbReference type="PANTHER" id="PTHR24223:SF456">
    <property type="entry name" value="MULTIDRUG RESISTANCE-ASSOCIATED PROTEIN LETHAL(2)03659"/>
    <property type="match status" value="1"/>
</dbReference>
<dbReference type="InterPro" id="IPR003593">
    <property type="entry name" value="AAA+_ATPase"/>
</dbReference>
<dbReference type="InterPro" id="IPR003439">
    <property type="entry name" value="ABC_transporter-like_ATP-bd"/>
</dbReference>
<dbReference type="CDD" id="cd18580">
    <property type="entry name" value="ABC_6TM_ABCC_D2"/>
    <property type="match status" value="1"/>
</dbReference>
<evidence type="ECO:0000259" key="12">
    <source>
        <dbReference type="PROSITE" id="PS50893"/>
    </source>
</evidence>
<keyword evidence="6" id="KW-0547">Nucleotide-binding</keyword>
<feature type="domain" description="ABC transporter" evidence="12">
    <location>
        <begin position="1199"/>
        <end position="1436"/>
    </location>
</feature>
<dbReference type="EMBL" id="MBFT01000412">
    <property type="protein sequence ID" value="PVU91527.1"/>
    <property type="molecule type" value="Genomic_DNA"/>
</dbReference>
<keyword evidence="7" id="KW-0067">ATP-binding</keyword>
<dbReference type="GO" id="GO:0016020">
    <property type="term" value="C:membrane"/>
    <property type="evidence" value="ECO:0007669"/>
    <property type="project" value="UniProtKB-SubCell"/>
</dbReference>
<dbReference type="GO" id="GO:0016887">
    <property type="term" value="F:ATP hydrolysis activity"/>
    <property type="evidence" value="ECO:0007669"/>
    <property type="project" value="InterPro"/>
</dbReference>
<evidence type="ECO:0000259" key="13">
    <source>
        <dbReference type="PROSITE" id="PS50929"/>
    </source>
</evidence>
<comment type="subcellular location">
    <subcellularLocation>
        <location evidence="1">Membrane</location>
        <topology evidence="1">Multi-pass membrane protein</topology>
    </subcellularLocation>
</comment>
<feature type="transmembrane region" description="Helical" evidence="11">
    <location>
        <begin position="97"/>
        <end position="124"/>
    </location>
</feature>
<dbReference type="FunFam" id="1.20.1560.10:FF:000013">
    <property type="entry name" value="ABC transporter C family member 2"/>
    <property type="match status" value="1"/>
</dbReference>
<feature type="transmembrane region" description="Helical" evidence="11">
    <location>
        <begin position="136"/>
        <end position="157"/>
    </location>
</feature>
<organism evidence="14 15">
    <name type="scientific">Furculomyces boomerangus</name>
    <dbReference type="NCBI Taxonomy" id="61424"/>
    <lineage>
        <taxon>Eukaryota</taxon>
        <taxon>Fungi</taxon>
        <taxon>Fungi incertae sedis</taxon>
        <taxon>Zoopagomycota</taxon>
        <taxon>Kickxellomycotina</taxon>
        <taxon>Harpellomycetes</taxon>
        <taxon>Harpellales</taxon>
        <taxon>Harpellaceae</taxon>
        <taxon>Furculomyces</taxon>
    </lineage>
</organism>
<comment type="caution">
    <text evidence="14">The sequence shown here is derived from an EMBL/GenBank/DDBJ whole genome shotgun (WGS) entry which is preliminary data.</text>
</comment>
<feature type="transmembrane region" description="Helical" evidence="11">
    <location>
        <begin position="1017"/>
        <end position="1037"/>
    </location>
</feature>
<name>A0A2T9YGR9_9FUNG</name>
<evidence type="ECO:0000256" key="9">
    <source>
        <dbReference type="ARBA" id="ARBA00023136"/>
    </source>
</evidence>
<dbReference type="Gene3D" id="3.40.50.300">
    <property type="entry name" value="P-loop containing nucleotide triphosphate hydrolases"/>
    <property type="match status" value="2"/>
</dbReference>
<evidence type="ECO:0000256" key="6">
    <source>
        <dbReference type="ARBA" id="ARBA00022741"/>
    </source>
</evidence>
<dbReference type="Pfam" id="PF00005">
    <property type="entry name" value="ABC_tran"/>
    <property type="match status" value="2"/>
</dbReference>
<comment type="similarity">
    <text evidence="2">Belongs to the ABC transporter superfamily. ABCC family. Conjugate transporter (TC 3.A.1.208) subfamily.</text>
</comment>
<dbReference type="InterPro" id="IPR017871">
    <property type="entry name" value="ABC_transporter-like_CS"/>
</dbReference>
<accession>A0A2T9YGR9</accession>
<dbReference type="InterPro" id="IPR044726">
    <property type="entry name" value="ABCC_6TM_D2"/>
</dbReference>
<keyword evidence="15" id="KW-1185">Reference proteome</keyword>
<protein>
    <recommendedName>
        <fullName evidence="16">P-loop containing nucleoside triphosphate hydrolase protein</fullName>
    </recommendedName>
</protein>
<dbReference type="OrthoDB" id="6500128at2759"/>
<evidence type="ECO:0000256" key="11">
    <source>
        <dbReference type="SAM" id="Phobius"/>
    </source>
</evidence>
<feature type="region of interest" description="Disordered" evidence="10">
    <location>
        <begin position="825"/>
        <end position="850"/>
    </location>
</feature>
<evidence type="ECO:0000256" key="2">
    <source>
        <dbReference type="ARBA" id="ARBA00009726"/>
    </source>
</evidence>
<dbReference type="CDD" id="cd03244">
    <property type="entry name" value="ABCC_MRP_domain2"/>
    <property type="match status" value="1"/>
</dbReference>
<dbReference type="PROSITE" id="PS00211">
    <property type="entry name" value="ABC_TRANSPORTER_1"/>
    <property type="match status" value="1"/>
</dbReference>
<dbReference type="CDD" id="cd03250">
    <property type="entry name" value="ABCC_MRP_domain1"/>
    <property type="match status" value="1"/>
</dbReference>
<evidence type="ECO:0008006" key="16">
    <source>
        <dbReference type="Google" id="ProtNLM"/>
    </source>
</evidence>
<dbReference type="STRING" id="61424.A0A2T9YGR9"/>
<dbReference type="Gene3D" id="1.20.1560.10">
    <property type="entry name" value="ABC transporter type 1, transmembrane domain"/>
    <property type="match status" value="2"/>
</dbReference>
<feature type="compositionally biased region" description="Polar residues" evidence="10">
    <location>
        <begin position="417"/>
        <end position="430"/>
    </location>
</feature>
<feature type="transmembrane region" description="Helical" evidence="11">
    <location>
        <begin position="208"/>
        <end position="228"/>
    </location>
</feature>